<dbReference type="Pfam" id="PF00528">
    <property type="entry name" value="BPD_transp_1"/>
    <property type="match status" value="1"/>
</dbReference>
<organism evidence="9 10">
    <name type="scientific">Fimbriiglobus ruber</name>
    <dbReference type="NCBI Taxonomy" id="1908690"/>
    <lineage>
        <taxon>Bacteria</taxon>
        <taxon>Pseudomonadati</taxon>
        <taxon>Planctomycetota</taxon>
        <taxon>Planctomycetia</taxon>
        <taxon>Gemmatales</taxon>
        <taxon>Gemmataceae</taxon>
        <taxon>Fimbriiglobus</taxon>
    </lineage>
</organism>
<evidence type="ECO:0000256" key="3">
    <source>
        <dbReference type="ARBA" id="ARBA00022475"/>
    </source>
</evidence>
<evidence type="ECO:0000256" key="2">
    <source>
        <dbReference type="ARBA" id="ARBA00022448"/>
    </source>
</evidence>
<feature type="transmembrane region" description="Helical" evidence="7">
    <location>
        <begin position="258"/>
        <end position="277"/>
    </location>
</feature>
<reference evidence="10" key="1">
    <citation type="submission" date="2017-06" db="EMBL/GenBank/DDBJ databases">
        <title>Genome analysis of Fimbriiglobus ruber SP5, the first member of the order Planctomycetales with confirmed chitinolytic capability.</title>
        <authorList>
            <person name="Ravin N.V."/>
            <person name="Rakitin A.L."/>
            <person name="Ivanova A.A."/>
            <person name="Beletsky A.V."/>
            <person name="Kulichevskaya I.S."/>
            <person name="Mardanov A.V."/>
            <person name="Dedysh S.N."/>
        </authorList>
    </citation>
    <scope>NUCLEOTIDE SEQUENCE [LARGE SCALE GENOMIC DNA]</scope>
    <source>
        <strain evidence="10">SP5</strain>
    </source>
</reference>
<feature type="transmembrane region" description="Helical" evidence="7">
    <location>
        <begin position="152"/>
        <end position="178"/>
    </location>
</feature>
<dbReference type="PROSITE" id="PS50928">
    <property type="entry name" value="ABC_TM1"/>
    <property type="match status" value="1"/>
</dbReference>
<keyword evidence="3" id="KW-1003">Cell membrane</keyword>
<dbReference type="RefSeq" id="WP_088258127.1">
    <property type="nucleotide sequence ID" value="NZ_NIDE01000014.1"/>
</dbReference>
<gene>
    <name evidence="9" type="ORF">FRUB_07420</name>
</gene>
<dbReference type="InterPro" id="IPR000515">
    <property type="entry name" value="MetI-like"/>
</dbReference>
<evidence type="ECO:0000313" key="9">
    <source>
        <dbReference type="EMBL" id="OWK38300.1"/>
    </source>
</evidence>
<feature type="transmembrane region" description="Helical" evidence="7">
    <location>
        <begin position="103"/>
        <end position="125"/>
    </location>
</feature>
<feature type="transmembrane region" description="Helical" evidence="7">
    <location>
        <begin position="190"/>
        <end position="210"/>
    </location>
</feature>
<feature type="domain" description="ABC transmembrane type-1" evidence="8">
    <location>
        <begin position="152"/>
        <end position="336"/>
    </location>
</feature>
<keyword evidence="5 7" id="KW-1133">Transmembrane helix</keyword>
<dbReference type="GO" id="GO:0005886">
    <property type="term" value="C:plasma membrane"/>
    <property type="evidence" value="ECO:0007669"/>
    <property type="project" value="UniProtKB-SubCell"/>
</dbReference>
<dbReference type="GO" id="GO:0055085">
    <property type="term" value="P:transmembrane transport"/>
    <property type="evidence" value="ECO:0007669"/>
    <property type="project" value="InterPro"/>
</dbReference>
<keyword evidence="6 7" id="KW-0472">Membrane</keyword>
<comment type="subcellular location">
    <subcellularLocation>
        <location evidence="1 7">Cell membrane</location>
        <topology evidence="1 7">Multi-pass membrane protein</topology>
    </subcellularLocation>
</comment>
<dbReference type="CDD" id="cd06261">
    <property type="entry name" value="TM_PBP2"/>
    <property type="match status" value="1"/>
</dbReference>
<protein>
    <submittedName>
        <fullName evidence="9">Alkanesulfonates transport system permease protein</fullName>
    </submittedName>
</protein>
<evidence type="ECO:0000256" key="4">
    <source>
        <dbReference type="ARBA" id="ARBA00022692"/>
    </source>
</evidence>
<proteinExistence type="inferred from homology"/>
<feature type="transmembrane region" description="Helical" evidence="7">
    <location>
        <begin position="314"/>
        <end position="333"/>
    </location>
</feature>
<comment type="similarity">
    <text evidence="7">Belongs to the binding-protein-dependent transport system permease family.</text>
</comment>
<evidence type="ECO:0000313" key="10">
    <source>
        <dbReference type="Proteomes" id="UP000214646"/>
    </source>
</evidence>
<name>A0A225D9L0_9BACT</name>
<feature type="transmembrane region" description="Helical" evidence="7">
    <location>
        <begin position="283"/>
        <end position="302"/>
    </location>
</feature>
<dbReference type="AlphaFoldDB" id="A0A225D9L0"/>
<dbReference type="PANTHER" id="PTHR30151:SF0">
    <property type="entry name" value="ABC TRANSPORTER PERMEASE PROTEIN MJ0413-RELATED"/>
    <property type="match status" value="1"/>
</dbReference>
<evidence type="ECO:0000256" key="7">
    <source>
        <dbReference type="RuleBase" id="RU363032"/>
    </source>
</evidence>
<feature type="transmembrane region" description="Helical" evidence="7">
    <location>
        <begin position="29"/>
        <end position="50"/>
    </location>
</feature>
<dbReference type="Proteomes" id="UP000214646">
    <property type="component" value="Unassembled WGS sequence"/>
</dbReference>
<accession>A0A225D9L0</accession>
<feature type="transmembrane region" description="Helical" evidence="7">
    <location>
        <begin position="70"/>
        <end position="91"/>
    </location>
</feature>
<dbReference type="SUPFAM" id="SSF161098">
    <property type="entry name" value="MetI-like"/>
    <property type="match status" value="1"/>
</dbReference>
<evidence type="ECO:0000256" key="5">
    <source>
        <dbReference type="ARBA" id="ARBA00022989"/>
    </source>
</evidence>
<dbReference type="InterPro" id="IPR035906">
    <property type="entry name" value="MetI-like_sf"/>
</dbReference>
<keyword evidence="4 7" id="KW-0812">Transmembrane</keyword>
<evidence type="ECO:0000256" key="1">
    <source>
        <dbReference type="ARBA" id="ARBA00004651"/>
    </source>
</evidence>
<evidence type="ECO:0000256" key="6">
    <source>
        <dbReference type="ARBA" id="ARBA00023136"/>
    </source>
</evidence>
<keyword evidence="10" id="KW-1185">Reference proteome</keyword>
<sequence length="349" mass="38031">MSTASNTMTPPARAAEPTVVRPAGSPWRVAVAVLSPAAAAVAALAVHQFVPNEQLPPLTWVEALPAWQHPYPVILAGILIYSLALATAQVMWPFPRAWARHSLPLVAAGTLVLCGWELITAKWNWLAQPFFPGPDEVFGGILDDRKILALSAWHSLVLLAAGYLTGVTAGLVTGILVGWYPRVRYWVMPVLKILGPTPATALIPLVMTIWKESFLGSASLIAFAVWFPVTMLTSSGISNVRQSYLDVARTLGASRFYLIFRVAVPAALPTIFVGLFIGLGTSFLTLIAAEALGVEAGLGWYLKWQQGYMDYGKVYGALVVTAVFFSTIMTLLFKLRDRVLRWQEGVIKW</sequence>
<keyword evidence="2 7" id="KW-0813">Transport</keyword>
<feature type="transmembrane region" description="Helical" evidence="7">
    <location>
        <begin position="216"/>
        <end position="237"/>
    </location>
</feature>
<comment type="caution">
    <text evidence="9">The sequence shown here is derived from an EMBL/GenBank/DDBJ whole genome shotgun (WGS) entry which is preliminary data.</text>
</comment>
<evidence type="ECO:0000259" key="8">
    <source>
        <dbReference type="PROSITE" id="PS50928"/>
    </source>
</evidence>
<dbReference type="PANTHER" id="PTHR30151">
    <property type="entry name" value="ALKANE SULFONATE ABC TRANSPORTER-RELATED, MEMBRANE SUBUNIT"/>
    <property type="match status" value="1"/>
</dbReference>
<dbReference type="OrthoDB" id="9804353at2"/>
<dbReference type="Gene3D" id="1.10.3720.10">
    <property type="entry name" value="MetI-like"/>
    <property type="match status" value="1"/>
</dbReference>
<dbReference type="EMBL" id="NIDE01000014">
    <property type="protein sequence ID" value="OWK38300.1"/>
    <property type="molecule type" value="Genomic_DNA"/>
</dbReference>